<name>A0A2B7WK12_9EURO</name>
<dbReference type="STRING" id="2060905.A0A2B7WK12"/>
<organism evidence="4 5">
    <name type="scientific">Blastomyces parvus</name>
    <dbReference type="NCBI Taxonomy" id="2060905"/>
    <lineage>
        <taxon>Eukaryota</taxon>
        <taxon>Fungi</taxon>
        <taxon>Dikarya</taxon>
        <taxon>Ascomycota</taxon>
        <taxon>Pezizomycotina</taxon>
        <taxon>Eurotiomycetes</taxon>
        <taxon>Eurotiomycetidae</taxon>
        <taxon>Onygenales</taxon>
        <taxon>Ajellomycetaceae</taxon>
        <taxon>Blastomyces</taxon>
    </lineage>
</organism>
<dbReference type="InterPro" id="IPR050231">
    <property type="entry name" value="Iron_ascorbate_oxido_reductase"/>
</dbReference>
<comment type="similarity">
    <text evidence="1 2">Belongs to the iron/ascorbate-dependent oxidoreductase family.</text>
</comment>
<gene>
    <name evidence="4" type="ORF">GX51_06165</name>
</gene>
<dbReference type="InterPro" id="IPR005123">
    <property type="entry name" value="Oxoglu/Fe-dep_dioxygenase_dom"/>
</dbReference>
<feature type="domain" description="Fe2OG dioxygenase" evidence="3">
    <location>
        <begin position="163"/>
        <end position="274"/>
    </location>
</feature>
<dbReference type="Gene3D" id="2.60.120.330">
    <property type="entry name" value="B-lactam Antibiotic, Isopenicillin N Synthase, Chain"/>
    <property type="match status" value="1"/>
</dbReference>
<reference evidence="4 5" key="1">
    <citation type="submission" date="2017-10" db="EMBL/GenBank/DDBJ databases">
        <title>Comparative genomics in systemic dimorphic fungi from Ajellomycetaceae.</title>
        <authorList>
            <person name="Munoz J.F."/>
            <person name="Mcewen J.G."/>
            <person name="Clay O.K."/>
            <person name="Cuomo C.A."/>
        </authorList>
    </citation>
    <scope>NUCLEOTIDE SEQUENCE [LARGE SCALE GENOMIC DNA]</scope>
    <source>
        <strain evidence="4 5">UAMH130</strain>
    </source>
</reference>
<accession>A0A2B7WK12</accession>
<dbReference type="Proteomes" id="UP000224080">
    <property type="component" value="Unassembled WGS sequence"/>
</dbReference>
<dbReference type="PRINTS" id="PR00682">
    <property type="entry name" value="IPNSYNTHASE"/>
</dbReference>
<protein>
    <recommendedName>
        <fullName evidence="3">Fe2OG dioxygenase domain-containing protein</fullName>
    </recommendedName>
</protein>
<dbReference type="GO" id="GO:0016491">
    <property type="term" value="F:oxidoreductase activity"/>
    <property type="evidence" value="ECO:0007669"/>
    <property type="project" value="UniProtKB-KW"/>
</dbReference>
<dbReference type="AlphaFoldDB" id="A0A2B7WK12"/>
<dbReference type="SUPFAM" id="SSF51197">
    <property type="entry name" value="Clavaminate synthase-like"/>
    <property type="match status" value="1"/>
</dbReference>
<sequence>MSESIPTISLKQDREVVISAIRSACLNHGFFQITDSDVPPSLGHRLMKLMQTIFALPEPVKLSLKSNEQMLGGYEPFQMYSWLENGANRDLNEGYIVGRSFIDDGVGENIWPEETAENGLVGFRETLTEYFRTVGEQGRKLSGLIAEGLGLEPSYFEGYFHRQESLCRLIHYKTPERDEVEEIGKGKHDYIGTSLHSDWGLLTVLLQDNVGGLQVLDLKTQTYVPVPPTPGAFVVNCGDLLSRFTNGVYTSAKHMVVAPPPGVDRYSIAFFNNGNPEYTVDVLPLGSEWKEWVQGQQGAAPQAKRLYEPITAGEYFEMSWKASVSGQKQSSETET</sequence>
<keyword evidence="2" id="KW-0560">Oxidoreductase</keyword>
<evidence type="ECO:0000259" key="3">
    <source>
        <dbReference type="PROSITE" id="PS51471"/>
    </source>
</evidence>
<evidence type="ECO:0000256" key="1">
    <source>
        <dbReference type="ARBA" id="ARBA00008056"/>
    </source>
</evidence>
<dbReference type="GO" id="GO:0044283">
    <property type="term" value="P:small molecule biosynthetic process"/>
    <property type="evidence" value="ECO:0007669"/>
    <property type="project" value="UniProtKB-ARBA"/>
</dbReference>
<dbReference type="InterPro" id="IPR027443">
    <property type="entry name" value="IPNS-like_sf"/>
</dbReference>
<evidence type="ECO:0000313" key="5">
    <source>
        <dbReference type="Proteomes" id="UP000224080"/>
    </source>
</evidence>
<keyword evidence="2" id="KW-0408">Iron</keyword>
<dbReference type="OrthoDB" id="288590at2759"/>
<comment type="caution">
    <text evidence="4">The sequence shown here is derived from an EMBL/GenBank/DDBJ whole genome shotgun (WGS) entry which is preliminary data.</text>
</comment>
<evidence type="ECO:0000313" key="4">
    <source>
        <dbReference type="EMBL" id="PGG99713.1"/>
    </source>
</evidence>
<dbReference type="EMBL" id="PDNC01000097">
    <property type="protein sequence ID" value="PGG99713.1"/>
    <property type="molecule type" value="Genomic_DNA"/>
</dbReference>
<evidence type="ECO:0000256" key="2">
    <source>
        <dbReference type="RuleBase" id="RU003682"/>
    </source>
</evidence>
<dbReference type="PANTHER" id="PTHR47990">
    <property type="entry name" value="2-OXOGLUTARATE (2OG) AND FE(II)-DEPENDENT OXYGENASE SUPERFAMILY PROTEIN-RELATED"/>
    <property type="match status" value="1"/>
</dbReference>
<dbReference type="GO" id="GO:0046872">
    <property type="term" value="F:metal ion binding"/>
    <property type="evidence" value="ECO:0007669"/>
    <property type="project" value="UniProtKB-KW"/>
</dbReference>
<proteinExistence type="inferred from homology"/>
<dbReference type="PROSITE" id="PS51471">
    <property type="entry name" value="FE2OG_OXY"/>
    <property type="match status" value="1"/>
</dbReference>
<dbReference type="Pfam" id="PF14226">
    <property type="entry name" value="DIOX_N"/>
    <property type="match status" value="1"/>
</dbReference>
<keyword evidence="5" id="KW-1185">Reference proteome</keyword>
<keyword evidence="2" id="KW-0479">Metal-binding</keyword>
<dbReference type="InterPro" id="IPR026992">
    <property type="entry name" value="DIOX_N"/>
</dbReference>
<dbReference type="InterPro" id="IPR044861">
    <property type="entry name" value="IPNS-like_FE2OG_OXY"/>
</dbReference>
<dbReference type="Pfam" id="PF03171">
    <property type="entry name" value="2OG-FeII_Oxy"/>
    <property type="match status" value="1"/>
</dbReference>